<feature type="domain" description="DUF4190" evidence="3">
    <location>
        <begin position="67"/>
        <end position="127"/>
    </location>
</feature>
<evidence type="ECO:0000313" key="5">
    <source>
        <dbReference type="Proteomes" id="UP001209654"/>
    </source>
</evidence>
<keyword evidence="2" id="KW-0812">Transmembrane</keyword>
<keyword evidence="5" id="KW-1185">Reference proteome</keyword>
<keyword evidence="2" id="KW-1133">Transmembrane helix</keyword>
<dbReference type="InterPro" id="IPR025241">
    <property type="entry name" value="DUF4190"/>
</dbReference>
<feature type="transmembrane region" description="Helical" evidence="2">
    <location>
        <begin position="69"/>
        <end position="98"/>
    </location>
</feature>
<name>A0ABQ5MSJ8_9MICC</name>
<proteinExistence type="predicted"/>
<protein>
    <recommendedName>
        <fullName evidence="3">DUF4190 domain-containing protein</fullName>
    </recommendedName>
</protein>
<evidence type="ECO:0000313" key="4">
    <source>
        <dbReference type="EMBL" id="GLB66730.1"/>
    </source>
</evidence>
<reference evidence="4 5" key="1">
    <citation type="journal article" date="2023" name="Int. J. Syst. Evol. Microbiol.">
        <title>Arthrobacter mangrovi sp. nov., an actinobacterium isolated from the rhizosphere of a mangrove.</title>
        <authorList>
            <person name="Hamada M."/>
            <person name="Saitou S."/>
            <person name="Enomoto N."/>
            <person name="Nanri K."/>
            <person name="Hidaka K."/>
            <person name="Miura T."/>
            <person name="Tamura T."/>
        </authorList>
    </citation>
    <scope>NUCLEOTIDE SEQUENCE [LARGE SCALE GENOMIC DNA]</scope>
    <source>
        <strain evidence="4 5">NBRC 112813</strain>
    </source>
</reference>
<accession>A0ABQ5MSJ8</accession>
<organism evidence="4 5">
    <name type="scientific">Arthrobacter mangrovi</name>
    <dbReference type="NCBI Taxonomy" id="2966350"/>
    <lineage>
        <taxon>Bacteria</taxon>
        <taxon>Bacillati</taxon>
        <taxon>Actinomycetota</taxon>
        <taxon>Actinomycetes</taxon>
        <taxon>Micrococcales</taxon>
        <taxon>Micrococcaceae</taxon>
        <taxon>Arthrobacter</taxon>
    </lineage>
</organism>
<sequence>MSGAGADRNPPFNDPKHPDWYTDPQAGRQGQPAPGAGPYSYQPGPGMQRAPQHDPYGGPGYSQPKGLSIGALVCGIVGVVTFGFLFLPQIAAIVLGHIALGREPAGRGMALGGLIMGYVVVGLWTLLLMIGVLGAMSGS</sequence>
<feature type="compositionally biased region" description="Low complexity" evidence="1">
    <location>
        <begin position="24"/>
        <end position="38"/>
    </location>
</feature>
<evidence type="ECO:0000259" key="3">
    <source>
        <dbReference type="Pfam" id="PF13828"/>
    </source>
</evidence>
<gene>
    <name evidence="4" type="ORF">AHIS1636_11690</name>
</gene>
<comment type="caution">
    <text evidence="4">The sequence shown here is derived from an EMBL/GenBank/DDBJ whole genome shotgun (WGS) entry which is preliminary data.</text>
</comment>
<dbReference type="Pfam" id="PF13828">
    <property type="entry name" value="DUF4190"/>
    <property type="match status" value="1"/>
</dbReference>
<feature type="region of interest" description="Disordered" evidence="1">
    <location>
        <begin position="1"/>
        <end position="61"/>
    </location>
</feature>
<keyword evidence="2" id="KW-0472">Membrane</keyword>
<evidence type="ECO:0000256" key="2">
    <source>
        <dbReference type="SAM" id="Phobius"/>
    </source>
</evidence>
<dbReference type="Proteomes" id="UP001209654">
    <property type="component" value="Unassembled WGS sequence"/>
</dbReference>
<dbReference type="RefSeq" id="WP_264794872.1">
    <property type="nucleotide sequence ID" value="NZ_BRVS01000004.1"/>
</dbReference>
<feature type="transmembrane region" description="Helical" evidence="2">
    <location>
        <begin position="110"/>
        <end position="136"/>
    </location>
</feature>
<dbReference type="EMBL" id="BRVS01000004">
    <property type="protein sequence ID" value="GLB66730.1"/>
    <property type="molecule type" value="Genomic_DNA"/>
</dbReference>
<evidence type="ECO:0000256" key="1">
    <source>
        <dbReference type="SAM" id="MobiDB-lite"/>
    </source>
</evidence>